<protein>
    <submittedName>
        <fullName evidence="2">Uncharacterized protein</fullName>
    </submittedName>
</protein>
<sequence>MAKNDHRARSVRGRGIRAPFDTRHRHCGSRPATTAQEWPPHTTRKPMPEVEGHPRSLTSSTSQSTSMPGAAQQKGRVPPQPSKVEEDEDDIPLSRLFSSKIADSGAAAASERLNKVKHASVVCTEPLAASVKRSWSSKEVRVLGNILVEHRHCDTEAYEAFLRAFPTTVRSFYAVQRKAYKILREWESTDEESEREEEDEEEQSGSGSEEESMEEGEMRDSDESVGSQDDMEEGSVASSLTPLPEEETPQLPISHQTRSQCSTSTPVEAQQIVASSGGAKGSGAARTRANPRRYAKAALHAKSASGSSAPIDLAIAHGANEVIIQNCPSGFTVSVYSKTFVRVTRTSVAQPAGLISSFRPQPPAFAFNVLTADGSIQATNLPSGTKTTIETLHRPSLFDYGETHELSGGEVVKRASFVGPCGFAVRFVWAGTGEE</sequence>
<keyword evidence="3" id="KW-1185">Reference proteome</keyword>
<organism evidence="2 3">
    <name type="scientific">Jaminaea rosea</name>
    <dbReference type="NCBI Taxonomy" id="1569628"/>
    <lineage>
        <taxon>Eukaryota</taxon>
        <taxon>Fungi</taxon>
        <taxon>Dikarya</taxon>
        <taxon>Basidiomycota</taxon>
        <taxon>Ustilaginomycotina</taxon>
        <taxon>Exobasidiomycetes</taxon>
        <taxon>Microstromatales</taxon>
        <taxon>Microstromatales incertae sedis</taxon>
        <taxon>Jaminaea</taxon>
    </lineage>
</organism>
<accession>A0A316USL6</accession>
<evidence type="ECO:0000313" key="2">
    <source>
        <dbReference type="EMBL" id="PWN27778.1"/>
    </source>
</evidence>
<reference evidence="2 3" key="1">
    <citation type="journal article" date="2018" name="Mol. Biol. Evol.">
        <title>Broad Genomic Sampling Reveals a Smut Pathogenic Ancestry of the Fungal Clade Ustilaginomycotina.</title>
        <authorList>
            <person name="Kijpornyongpan T."/>
            <person name="Mondo S.J."/>
            <person name="Barry K."/>
            <person name="Sandor L."/>
            <person name="Lee J."/>
            <person name="Lipzen A."/>
            <person name="Pangilinan J."/>
            <person name="LaButti K."/>
            <person name="Hainaut M."/>
            <person name="Henrissat B."/>
            <person name="Grigoriev I.V."/>
            <person name="Spatafora J.W."/>
            <person name="Aime M.C."/>
        </authorList>
    </citation>
    <scope>NUCLEOTIDE SEQUENCE [LARGE SCALE GENOMIC DNA]</scope>
    <source>
        <strain evidence="2 3">MCA 5214</strain>
    </source>
</reference>
<dbReference type="RefSeq" id="XP_025362390.1">
    <property type="nucleotide sequence ID" value="XM_025503697.1"/>
</dbReference>
<dbReference type="GeneID" id="37025520"/>
<gene>
    <name evidence="2" type="ORF">BDZ90DRAFT_171730</name>
</gene>
<dbReference type="Proteomes" id="UP000245884">
    <property type="component" value="Unassembled WGS sequence"/>
</dbReference>
<feature type="region of interest" description="Disordered" evidence="1">
    <location>
        <begin position="187"/>
        <end position="288"/>
    </location>
</feature>
<evidence type="ECO:0000256" key="1">
    <source>
        <dbReference type="SAM" id="MobiDB-lite"/>
    </source>
</evidence>
<evidence type="ECO:0000313" key="3">
    <source>
        <dbReference type="Proteomes" id="UP000245884"/>
    </source>
</evidence>
<feature type="compositionally biased region" description="Acidic residues" evidence="1">
    <location>
        <begin position="188"/>
        <end position="215"/>
    </location>
</feature>
<feature type="compositionally biased region" description="Polar residues" evidence="1">
    <location>
        <begin position="253"/>
        <end position="268"/>
    </location>
</feature>
<proteinExistence type="predicted"/>
<feature type="compositionally biased region" description="Low complexity" evidence="1">
    <location>
        <begin position="274"/>
        <end position="285"/>
    </location>
</feature>
<feature type="compositionally biased region" description="Low complexity" evidence="1">
    <location>
        <begin position="56"/>
        <end position="66"/>
    </location>
</feature>
<name>A0A316USL6_9BASI</name>
<dbReference type="EMBL" id="KZ819667">
    <property type="protein sequence ID" value="PWN27778.1"/>
    <property type="molecule type" value="Genomic_DNA"/>
</dbReference>
<dbReference type="AlphaFoldDB" id="A0A316USL6"/>
<feature type="region of interest" description="Disordered" evidence="1">
    <location>
        <begin position="1"/>
        <end position="89"/>
    </location>
</feature>